<keyword evidence="3" id="KW-0072">Autophagy</keyword>
<dbReference type="Proteomes" id="UP000192596">
    <property type="component" value="Unassembled WGS sequence"/>
</dbReference>
<sequence>MKDIVKALLHTIFFHRIFTALPPTTHEILDTTLPLITNPTSIPTTLETHLSTLLRYLDTPSQSTSTPSATLTLQFLERRRPRKTGWFGGKGEEETVWETWVIEVRVRGIERREMEAELQEGVKRVMGAVGGEAAGVVPPITEGGVEGGVFPWVMGVKRGTGG</sequence>
<dbReference type="GO" id="GO:0000045">
    <property type="term" value="P:autophagosome assembly"/>
    <property type="evidence" value="ECO:0007669"/>
    <property type="project" value="TreeGrafter"/>
</dbReference>
<dbReference type="AlphaFoldDB" id="A0A1V8SZK5"/>
<dbReference type="EMBL" id="NAJO01000021">
    <property type="protein sequence ID" value="OQO04499.1"/>
    <property type="molecule type" value="Genomic_DNA"/>
</dbReference>
<protein>
    <recommendedName>
        <fullName evidence="2">Autophagy-related protein 101</fullName>
    </recommendedName>
</protein>
<evidence type="ECO:0000256" key="2">
    <source>
        <dbReference type="ARBA" id="ARBA00018874"/>
    </source>
</evidence>
<dbReference type="InParanoid" id="A0A1V8SZK5"/>
<comment type="caution">
    <text evidence="4">The sequence shown here is derived from an EMBL/GenBank/DDBJ whole genome shotgun (WGS) entry which is preliminary data.</text>
</comment>
<dbReference type="PANTHER" id="PTHR13292:SF0">
    <property type="entry name" value="AUTOPHAGY-RELATED PROTEIN 101"/>
    <property type="match status" value="1"/>
</dbReference>
<reference evidence="5" key="1">
    <citation type="submission" date="2017-03" db="EMBL/GenBank/DDBJ databases">
        <title>Genomes of endolithic fungi from Antarctica.</title>
        <authorList>
            <person name="Coleine C."/>
            <person name="Masonjones S."/>
            <person name="Stajich J.E."/>
        </authorList>
    </citation>
    <scope>NUCLEOTIDE SEQUENCE [LARGE SCALE GENOMIC DNA]</scope>
    <source>
        <strain evidence="5">CCFEE 5527</strain>
    </source>
</reference>
<dbReference type="InterPro" id="IPR012445">
    <property type="entry name" value="ATG101"/>
</dbReference>
<evidence type="ECO:0000313" key="4">
    <source>
        <dbReference type="EMBL" id="OQO04499.1"/>
    </source>
</evidence>
<evidence type="ECO:0000313" key="5">
    <source>
        <dbReference type="Proteomes" id="UP000192596"/>
    </source>
</evidence>
<gene>
    <name evidence="4" type="ORF">B0A48_09421</name>
</gene>
<comment type="similarity">
    <text evidence="1">Belongs to the ATG101 family.</text>
</comment>
<dbReference type="Pfam" id="PF07855">
    <property type="entry name" value="ATG101"/>
    <property type="match status" value="1"/>
</dbReference>
<name>A0A1V8SZK5_9PEZI</name>
<dbReference type="STRING" id="1507870.A0A1V8SZK5"/>
<evidence type="ECO:0000256" key="1">
    <source>
        <dbReference type="ARBA" id="ARBA00007130"/>
    </source>
</evidence>
<dbReference type="GO" id="GO:1990316">
    <property type="term" value="C:Atg1/ULK1 kinase complex"/>
    <property type="evidence" value="ECO:0007669"/>
    <property type="project" value="TreeGrafter"/>
</dbReference>
<organism evidence="4 5">
    <name type="scientific">Cryoendolithus antarcticus</name>
    <dbReference type="NCBI Taxonomy" id="1507870"/>
    <lineage>
        <taxon>Eukaryota</taxon>
        <taxon>Fungi</taxon>
        <taxon>Dikarya</taxon>
        <taxon>Ascomycota</taxon>
        <taxon>Pezizomycotina</taxon>
        <taxon>Dothideomycetes</taxon>
        <taxon>Dothideomycetidae</taxon>
        <taxon>Cladosporiales</taxon>
        <taxon>Cladosporiaceae</taxon>
        <taxon>Cryoendolithus</taxon>
    </lineage>
</organism>
<accession>A0A1V8SZK5</accession>
<dbReference type="GO" id="GO:0019901">
    <property type="term" value="F:protein kinase binding"/>
    <property type="evidence" value="ECO:0007669"/>
    <property type="project" value="TreeGrafter"/>
</dbReference>
<dbReference type="OrthoDB" id="10259639at2759"/>
<dbReference type="PANTHER" id="PTHR13292">
    <property type="entry name" value="AUTOPHAGY-RELATED PROTEIN 101"/>
    <property type="match status" value="1"/>
</dbReference>
<proteinExistence type="inferred from homology"/>
<keyword evidence="5" id="KW-1185">Reference proteome</keyword>
<evidence type="ECO:0000256" key="3">
    <source>
        <dbReference type="ARBA" id="ARBA00023006"/>
    </source>
</evidence>
<dbReference type="GO" id="GO:0000407">
    <property type="term" value="C:phagophore assembly site"/>
    <property type="evidence" value="ECO:0007669"/>
    <property type="project" value="TreeGrafter"/>
</dbReference>